<dbReference type="GO" id="GO:0006355">
    <property type="term" value="P:regulation of DNA-templated transcription"/>
    <property type="evidence" value="ECO:0007669"/>
    <property type="project" value="InterPro"/>
</dbReference>
<sequence length="92" mass="10569">MGNQDIGKYIGVHRTTVARILKRFEKTADPYYVSPKLGHPRVFDNRETRIASRMLAKTEAANVTEVVKQAFPEVLRHTIGRRLKEYGLVCRV</sequence>
<protein>
    <recommendedName>
        <fullName evidence="1">HTH crp-type domain-containing protein</fullName>
    </recommendedName>
</protein>
<name>A0A9P5Y1U9_9AGAR</name>
<dbReference type="InterPro" id="IPR009057">
    <property type="entry name" value="Homeodomain-like_sf"/>
</dbReference>
<proteinExistence type="predicted"/>
<dbReference type="OrthoDB" id="3034156at2759"/>
<accession>A0A9P5Y1U9</accession>
<dbReference type="Proteomes" id="UP000807353">
    <property type="component" value="Unassembled WGS sequence"/>
</dbReference>
<evidence type="ECO:0000313" key="3">
    <source>
        <dbReference type="Proteomes" id="UP000807353"/>
    </source>
</evidence>
<feature type="domain" description="HTH crp-type" evidence="1">
    <location>
        <begin position="1"/>
        <end position="26"/>
    </location>
</feature>
<keyword evidence="3" id="KW-1185">Reference proteome</keyword>
<evidence type="ECO:0000259" key="1">
    <source>
        <dbReference type="Pfam" id="PF00325"/>
    </source>
</evidence>
<reference evidence="2" key="1">
    <citation type="submission" date="2020-11" db="EMBL/GenBank/DDBJ databases">
        <authorList>
            <consortium name="DOE Joint Genome Institute"/>
            <person name="Ahrendt S."/>
            <person name="Riley R."/>
            <person name="Andreopoulos W."/>
            <person name="Labutti K."/>
            <person name="Pangilinan J."/>
            <person name="Ruiz-Duenas F.J."/>
            <person name="Barrasa J.M."/>
            <person name="Sanchez-Garcia M."/>
            <person name="Camarero S."/>
            <person name="Miyauchi S."/>
            <person name="Serrano A."/>
            <person name="Linde D."/>
            <person name="Babiker R."/>
            <person name="Drula E."/>
            <person name="Ayuso-Fernandez I."/>
            <person name="Pacheco R."/>
            <person name="Padilla G."/>
            <person name="Ferreira P."/>
            <person name="Barriuso J."/>
            <person name="Kellner H."/>
            <person name="Castanera R."/>
            <person name="Alfaro M."/>
            <person name="Ramirez L."/>
            <person name="Pisabarro A.G."/>
            <person name="Kuo A."/>
            <person name="Tritt A."/>
            <person name="Lipzen A."/>
            <person name="He G."/>
            <person name="Yan M."/>
            <person name="Ng V."/>
            <person name="Cullen D."/>
            <person name="Martin F."/>
            <person name="Rosso M.-N."/>
            <person name="Henrissat B."/>
            <person name="Hibbett D."/>
            <person name="Martinez A.T."/>
            <person name="Grigoriev I.V."/>
        </authorList>
    </citation>
    <scope>NUCLEOTIDE SEQUENCE</scope>
    <source>
        <strain evidence="2">CBS 247.69</strain>
    </source>
</reference>
<dbReference type="GO" id="GO:0003677">
    <property type="term" value="F:DNA binding"/>
    <property type="evidence" value="ECO:0007669"/>
    <property type="project" value="InterPro"/>
</dbReference>
<dbReference type="Pfam" id="PF00325">
    <property type="entry name" value="Crp"/>
    <property type="match status" value="1"/>
</dbReference>
<feature type="non-terminal residue" evidence="2">
    <location>
        <position position="92"/>
    </location>
</feature>
<gene>
    <name evidence="2" type="ORF">BDZ94DRAFT_1170970</name>
</gene>
<comment type="caution">
    <text evidence="2">The sequence shown here is derived from an EMBL/GenBank/DDBJ whole genome shotgun (WGS) entry which is preliminary data.</text>
</comment>
<dbReference type="SUPFAM" id="SSF46689">
    <property type="entry name" value="Homeodomain-like"/>
    <property type="match status" value="1"/>
</dbReference>
<dbReference type="EMBL" id="MU150310">
    <property type="protein sequence ID" value="KAF9459836.1"/>
    <property type="molecule type" value="Genomic_DNA"/>
</dbReference>
<dbReference type="AlphaFoldDB" id="A0A9P5Y1U9"/>
<evidence type="ECO:0000313" key="2">
    <source>
        <dbReference type="EMBL" id="KAF9459836.1"/>
    </source>
</evidence>
<dbReference type="InterPro" id="IPR012318">
    <property type="entry name" value="HTH_CRP"/>
</dbReference>
<organism evidence="2 3">
    <name type="scientific">Collybia nuda</name>
    <dbReference type="NCBI Taxonomy" id="64659"/>
    <lineage>
        <taxon>Eukaryota</taxon>
        <taxon>Fungi</taxon>
        <taxon>Dikarya</taxon>
        <taxon>Basidiomycota</taxon>
        <taxon>Agaricomycotina</taxon>
        <taxon>Agaricomycetes</taxon>
        <taxon>Agaricomycetidae</taxon>
        <taxon>Agaricales</taxon>
        <taxon>Tricholomatineae</taxon>
        <taxon>Clitocybaceae</taxon>
        <taxon>Collybia</taxon>
    </lineage>
</organism>